<protein>
    <submittedName>
        <fullName evidence="2">SMP-30/gluconolactonase/LRE family protein</fullName>
    </submittedName>
</protein>
<sequence>MKRFLIGVLCASASLTVRADMTVENVGFQTPESVEYSVKTDNYYVANINGSPFARDDNGFISLLSPQGEVLELKWISGGLNGVHLNAPKGMAALGNRLYVADIDRVRVFSLPDGKPLFEVEVPEASFLNGVTPASQGGIWVTDSGVKEGFKPSGKDAVYHISADGDLTTLVSGMDLGRPNGVLEKDDELLVVTIASGQVHHFDLKGKLLKSEILPFNRLDGLVEDVNGNVIVSSWTAKAALQWQEGAELKTIFEDLNSPADLGLDTQRNRLLIPSFLDNKVWIKSLQD</sequence>
<feature type="chain" id="PRO_5046737116" evidence="1">
    <location>
        <begin position="20"/>
        <end position="288"/>
    </location>
</feature>
<dbReference type="Proteomes" id="UP001193680">
    <property type="component" value="Unassembled WGS sequence"/>
</dbReference>
<dbReference type="EMBL" id="JACBGI020000012">
    <property type="protein sequence ID" value="MBF6058184.1"/>
    <property type="molecule type" value="Genomic_DNA"/>
</dbReference>
<dbReference type="SUPFAM" id="SSF63829">
    <property type="entry name" value="Calcium-dependent phosphotriesterase"/>
    <property type="match status" value="1"/>
</dbReference>
<proteinExistence type="predicted"/>
<dbReference type="InterPro" id="IPR011042">
    <property type="entry name" value="6-blade_b-propeller_TolB-like"/>
</dbReference>
<gene>
    <name evidence="2" type="ORF">H8792_007505</name>
</gene>
<accession>A0ABS0BYW7</accession>
<dbReference type="Gene3D" id="2.120.10.30">
    <property type="entry name" value="TolB, C-terminal domain"/>
    <property type="match status" value="1"/>
</dbReference>
<feature type="signal peptide" evidence="1">
    <location>
        <begin position="1"/>
        <end position="19"/>
    </location>
</feature>
<evidence type="ECO:0000256" key="1">
    <source>
        <dbReference type="SAM" id="SignalP"/>
    </source>
</evidence>
<comment type="caution">
    <text evidence="2">The sequence shown here is derived from an EMBL/GenBank/DDBJ whole genome shotgun (WGS) entry which is preliminary data.</text>
</comment>
<reference evidence="2 3" key="1">
    <citation type="submission" date="2020-11" db="EMBL/GenBank/DDBJ databases">
        <title>Sulfur oxidizing isolate from Hospital Hole Sinkhole.</title>
        <authorList>
            <person name="Scott K.M."/>
        </authorList>
    </citation>
    <scope>NUCLEOTIDE SEQUENCE [LARGE SCALE GENOMIC DNA]</scope>
    <source>
        <strain evidence="2 3">HH1</strain>
    </source>
</reference>
<evidence type="ECO:0000313" key="2">
    <source>
        <dbReference type="EMBL" id="MBF6058184.1"/>
    </source>
</evidence>
<evidence type="ECO:0000313" key="3">
    <source>
        <dbReference type="Proteomes" id="UP001193680"/>
    </source>
</evidence>
<keyword evidence="3" id="KW-1185">Reference proteome</keyword>
<keyword evidence="1" id="KW-0732">Signal</keyword>
<organism evidence="2 3">
    <name type="scientific">Thiomicrorhabdus heinhorstiae</name>
    <dbReference type="NCBI Taxonomy" id="2748010"/>
    <lineage>
        <taxon>Bacteria</taxon>
        <taxon>Pseudomonadati</taxon>
        <taxon>Pseudomonadota</taxon>
        <taxon>Gammaproteobacteria</taxon>
        <taxon>Thiotrichales</taxon>
        <taxon>Piscirickettsiaceae</taxon>
        <taxon>Thiomicrorhabdus</taxon>
    </lineage>
</organism>
<dbReference type="RefSeq" id="WP_185978327.1">
    <property type="nucleotide sequence ID" value="NZ_JACBGI020000012.1"/>
</dbReference>
<name>A0ABS0BYW7_9GAMM</name>